<gene>
    <name evidence="2" type="ORF">IEO21_08906</name>
</gene>
<dbReference type="AlphaFoldDB" id="A0A8H7NVJ6"/>
<feature type="region of interest" description="Disordered" evidence="1">
    <location>
        <begin position="69"/>
        <end position="141"/>
    </location>
</feature>
<dbReference type="Proteomes" id="UP000639403">
    <property type="component" value="Unassembled WGS sequence"/>
</dbReference>
<proteinExistence type="predicted"/>
<evidence type="ECO:0000256" key="1">
    <source>
        <dbReference type="SAM" id="MobiDB-lite"/>
    </source>
</evidence>
<organism evidence="2 3">
    <name type="scientific">Rhodonia placenta</name>
    <dbReference type="NCBI Taxonomy" id="104341"/>
    <lineage>
        <taxon>Eukaryota</taxon>
        <taxon>Fungi</taxon>
        <taxon>Dikarya</taxon>
        <taxon>Basidiomycota</taxon>
        <taxon>Agaricomycotina</taxon>
        <taxon>Agaricomycetes</taxon>
        <taxon>Polyporales</taxon>
        <taxon>Adustoporiaceae</taxon>
        <taxon>Rhodonia</taxon>
    </lineage>
</organism>
<evidence type="ECO:0000313" key="3">
    <source>
        <dbReference type="Proteomes" id="UP000639403"/>
    </source>
</evidence>
<reference evidence="2" key="1">
    <citation type="submission" date="2020-11" db="EMBL/GenBank/DDBJ databases">
        <authorList>
            <person name="Koelle M."/>
            <person name="Horta M.A.C."/>
            <person name="Nowrousian M."/>
            <person name="Ohm R.A."/>
            <person name="Benz P."/>
            <person name="Pilgard A."/>
        </authorList>
    </citation>
    <scope>NUCLEOTIDE SEQUENCE</scope>
    <source>
        <strain evidence="2">FPRL280</strain>
    </source>
</reference>
<dbReference type="EMBL" id="JADOXO010000360">
    <property type="protein sequence ID" value="KAF9805859.1"/>
    <property type="molecule type" value="Genomic_DNA"/>
</dbReference>
<reference evidence="2" key="2">
    <citation type="journal article" name="Front. Microbiol.">
        <title>Degradative Capacity of Two Strains of Rhodonia placenta: From Phenotype to Genotype.</title>
        <authorList>
            <person name="Kolle M."/>
            <person name="Horta M.A.C."/>
            <person name="Nowrousian M."/>
            <person name="Ohm R.A."/>
            <person name="Benz J.P."/>
            <person name="Pilgard A."/>
        </authorList>
    </citation>
    <scope>NUCLEOTIDE SEQUENCE</scope>
    <source>
        <strain evidence="2">FPRL280</strain>
    </source>
</reference>
<feature type="compositionally biased region" description="Pro residues" evidence="1">
    <location>
        <begin position="94"/>
        <end position="103"/>
    </location>
</feature>
<protein>
    <submittedName>
        <fullName evidence="2">Uncharacterized protein</fullName>
    </submittedName>
</protein>
<evidence type="ECO:0000313" key="2">
    <source>
        <dbReference type="EMBL" id="KAF9805859.1"/>
    </source>
</evidence>
<accession>A0A8H7NVJ6</accession>
<comment type="caution">
    <text evidence="2">The sequence shown here is derived from an EMBL/GenBank/DDBJ whole genome shotgun (WGS) entry which is preliminary data.</text>
</comment>
<name>A0A8H7NVJ6_9APHY</name>
<sequence length="141" mass="14994">MHGAKHSTDVVWTANNLHDIPPSVCFGGVGFSRIAVRSRSSPALAVTTSTLSPCGVLWKHALITSSFSGGSGMLATRHAPPSRTAHPPARRLPRCPPPPPPPRCLRVLSLPGSARRAPPARLEDRSRAMLSMARSLSARKP</sequence>